<dbReference type="Pfam" id="PF00134">
    <property type="entry name" value="Cyclin_N"/>
    <property type="match status" value="1"/>
</dbReference>
<keyword evidence="3" id="KW-1185">Reference proteome</keyword>
<dbReference type="Gene3D" id="1.10.472.10">
    <property type="entry name" value="Cyclin-like"/>
    <property type="match status" value="1"/>
</dbReference>
<dbReference type="AlphaFoldDB" id="A0A0B7MXA3"/>
<sequence>MMMVTETTSPTLTFRSSPEPLLSYMVSNIDDLVQCSKERRYYQHMLLPELPIFIKLVYQKCRLTPTVLVIGLIYLERLKRNLPDQAQGEYDTPYKLFLAAMIVATKYIEDYASHAVSIYRIVSPLYTSRELNEMERSFLGVLKFDLYVDISEMDKFVEEHQESLELELMSMV</sequence>
<dbReference type="GO" id="GO:0005634">
    <property type="term" value="C:nucleus"/>
    <property type="evidence" value="ECO:0007669"/>
    <property type="project" value="TreeGrafter"/>
</dbReference>
<protein>
    <recommendedName>
        <fullName evidence="1">Cyclin N-terminal domain-containing protein</fullName>
    </recommendedName>
</protein>
<evidence type="ECO:0000313" key="3">
    <source>
        <dbReference type="Proteomes" id="UP000054107"/>
    </source>
</evidence>
<accession>A0A0B7MXA3</accession>
<evidence type="ECO:0000259" key="1">
    <source>
        <dbReference type="Pfam" id="PF00134"/>
    </source>
</evidence>
<dbReference type="InterPro" id="IPR006671">
    <property type="entry name" value="Cyclin_N"/>
</dbReference>
<dbReference type="PANTHER" id="PTHR15615:SF108">
    <property type="entry name" value="PROTEIN CNPPD1"/>
    <property type="match status" value="1"/>
</dbReference>
<evidence type="ECO:0000313" key="2">
    <source>
        <dbReference type="EMBL" id="CEP07885.1"/>
    </source>
</evidence>
<dbReference type="EMBL" id="LN719426">
    <property type="protein sequence ID" value="CEP07885.1"/>
    <property type="molecule type" value="Genomic_DNA"/>
</dbReference>
<dbReference type="GO" id="GO:0016538">
    <property type="term" value="F:cyclin-dependent protein serine/threonine kinase regulator activity"/>
    <property type="evidence" value="ECO:0007669"/>
    <property type="project" value="TreeGrafter"/>
</dbReference>
<proteinExistence type="predicted"/>
<organism evidence="2 3">
    <name type="scientific">Parasitella parasitica</name>
    <dbReference type="NCBI Taxonomy" id="35722"/>
    <lineage>
        <taxon>Eukaryota</taxon>
        <taxon>Fungi</taxon>
        <taxon>Fungi incertae sedis</taxon>
        <taxon>Mucoromycota</taxon>
        <taxon>Mucoromycotina</taxon>
        <taxon>Mucoromycetes</taxon>
        <taxon>Mucorales</taxon>
        <taxon>Mucorineae</taxon>
        <taxon>Mucoraceae</taxon>
        <taxon>Parasitella</taxon>
    </lineage>
</organism>
<name>A0A0B7MXA3_9FUNG</name>
<reference evidence="2 3" key="1">
    <citation type="submission" date="2014-09" db="EMBL/GenBank/DDBJ databases">
        <authorList>
            <person name="Ellenberger Sabrina"/>
        </authorList>
    </citation>
    <scope>NUCLEOTIDE SEQUENCE [LARGE SCALE GENOMIC DNA]</scope>
    <source>
        <strain evidence="2 3">CBS 412.66</strain>
    </source>
</reference>
<dbReference type="InterPro" id="IPR013922">
    <property type="entry name" value="Cyclin_PHO80-like"/>
</dbReference>
<dbReference type="Proteomes" id="UP000054107">
    <property type="component" value="Unassembled WGS sequence"/>
</dbReference>
<dbReference type="PANTHER" id="PTHR15615">
    <property type="match status" value="1"/>
</dbReference>
<dbReference type="OrthoDB" id="10250320at2759"/>
<dbReference type="STRING" id="35722.A0A0B7MXA3"/>
<dbReference type="CDD" id="cd20557">
    <property type="entry name" value="CYCLIN_ScPCL1-like"/>
    <property type="match status" value="1"/>
</dbReference>
<dbReference type="GO" id="GO:0000307">
    <property type="term" value="C:cyclin-dependent protein kinase holoenzyme complex"/>
    <property type="evidence" value="ECO:0007669"/>
    <property type="project" value="TreeGrafter"/>
</dbReference>
<dbReference type="GO" id="GO:0019901">
    <property type="term" value="F:protein kinase binding"/>
    <property type="evidence" value="ECO:0007669"/>
    <property type="project" value="InterPro"/>
</dbReference>
<feature type="domain" description="Cyclin N-terminal" evidence="1">
    <location>
        <begin position="46"/>
        <end position="146"/>
    </location>
</feature>
<dbReference type="SUPFAM" id="SSF47954">
    <property type="entry name" value="Cyclin-like"/>
    <property type="match status" value="1"/>
</dbReference>
<gene>
    <name evidence="2" type="primary">PARPA_01194.1 scaffold 1359</name>
</gene>
<dbReference type="InterPro" id="IPR036915">
    <property type="entry name" value="Cyclin-like_sf"/>
</dbReference>